<gene>
    <name evidence="2" type="ORF">ENH88_07515</name>
</gene>
<feature type="compositionally biased region" description="Basic and acidic residues" evidence="1">
    <location>
        <begin position="150"/>
        <end position="161"/>
    </location>
</feature>
<name>A0A7V1GEH2_9GAMM</name>
<sequence length="172" mass="18872">MKKWLGIGLLFFLSACTDVQQLVTHDNAKQQSWLLVDSFAGKGFIDYEISLAATERLSVELSSADLGDYFNVIAKAGSKPVYTSSTHGNKMSQVIAASGDYIIRVYSSTQPSEQSESADFTLQVQIGEQPKVVKKRMHPSWDADGDGINDCEKDGSCDHTIDYTQPKPKTAN</sequence>
<reference evidence="2" key="1">
    <citation type="journal article" date="2020" name="mSystems">
        <title>Genome- and Community-Level Interaction Insights into Carbon Utilization and Element Cycling Functions of Hydrothermarchaeota in Hydrothermal Sediment.</title>
        <authorList>
            <person name="Zhou Z."/>
            <person name="Liu Y."/>
            <person name="Xu W."/>
            <person name="Pan J."/>
            <person name="Luo Z.H."/>
            <person name="Li M."/>
        </authorList>
    </citation>
    <scope>NUCLEOTIDE SEQUENCE [LARGE SCALE GENOMIC DNA]</scope>
    <source>
        <strain evidence="2">HyVt-346</strain>
    </source>
</reference>
<feature type="region of interest" description="Disordered" evidence="1">
    <location>
        <begin position="133"/>
        <end position="172"/>
    </location>
</feature>
<accession>A0A7V1GEH2</accession>
<dbReference type="AlphaFoldDB" id="A0A7V1GEH2"/>
<dbReference type="RefSeq" id="WP_304181278.1">
    <property type="nucleotide sequence ID" value="NZ_DRGM01000079.1"/>
</dbReference>
<organism evidence="2">
    <name type="scientific">Pseudoalteromonas prydzensis</name>
    <dbReference type="NCBI Taxonomy" id="182141"/>
    <lineage>
        <taxon>Bacteria</taxon>
        <taxon>Pseudomonadati</taxon>
        <taxon>Pseudomonadota</taxon>
        <taxon>Gammaproteobacteria</taxon>
        <taxon>Alteromonadales</taxon>
        <taxon>Pseudoalteromonadaceae</taxon>
        <taxon>Pseudoalteromonas</taxon>
    </lineage>
</organism>
<dbReference type="EMBL" id="DRGM01000079">
    <property type="protein sequence ID" value="HEA16282.1"/>
    <property type="molecule type" value="Genomic_DNA"/>
</dbReference>
<proteinExistence type="predicted"/>
<dbReference type="Gene3D" id="2.60.120.380">
    <property type="match status" value="1"/>
</dbReference>
<evidence type="ECO:0000256" key="1">
    <source>
        <dbReference type="SAM" id="MobiDB-lite"/>
    </source>
</evidence>
<evidence type="ECO:0000313" key="2">
    <source>
        <dbReference type="EMBL" id="HEA16282.1"/>
    </source>
</evidence>
<dbReference type="PROSITE" id="PS51257">
    <property type="entry name" value="PROKAR_LIPOPROTEIN"/>
    <property type="match status" value="1"/>
</dbReference>
<dbReference type="Proteomes" id="UP000886188">
    <property type="component" value="Unassembled WGS sequence"/>
</dbReference>
<evidence type="ECO:0008006" key="3">
    <source>
        <dbReference type="Google" id="ProtNLM"/>
    </source>
</evidence>
<protein>
    <recommendedName>
        <fullName evidence="3">Peptidase C-terminal archaeal/bacterial domain-containing protein</fullName>
    </recommendedName>
</protein>
<comment type="caution">
    <text evidence="2">The sequence shown here is derived from an EMBL/GenBank/DDBJ whole genome shotgun (WGS) entry which is preliminary data.</text>
</comment>